<comment type="catalytic activity">
    <reaction evidence="4 7">
        <text>(6S)-5-formyl-5,6,7,8-tetrahydrofolate + ATP = (6R)-5,10-methenyltetrahydrofolate + ADP + phosphate</text>
        <dbReference type="Rhea" id="RHEA:10488"/>
        <dbReference type="ChEBI" id="CHEBI:30616"/>
        <dbReference type="ChEBI" id="CHEBI:43474"/>
        <dbReference type="ChEBI" id="CHEBI:57455"/>
        <dbReference type="ChEBI" id="CHEBI:57457"/>
        <dbReference type="ChEBI" id="CHEBI:456216"/>
        <dbReference type="EC" id="6.3.3.2"/>
    </reaction>
</comment>
<evidence type="ECO:0000313" key="8">
    <source>
        <dbReference type="EMBL" id="CAJ0593697.1"/>
    </source>
</evidence>
<dbReference type="GO" id="GO:0030272">
    <property type="term" value="F:5-formyltetrahydrofolate cyclo-ligase activity"/>
    <property type="evidence" value="ECO:0007669"/>
    <property type="project" value="UniProtKB-EC"/>
</dbReference>
<dbReference type="Gene3D" id="3.40.50.10420">
    <property type="entry name" value="NagB/RpiA/CoA transferase-like"/>
    <property type="match status" value="1"/>
</dbReference>
<comment type="similarity">
    <text evidence="1 7">Belongs to the 5-formyltetrahydrofolate cyclo-ligase family.</text>
</comment>
<evidence type="ECO:0000256" key="3">
    <source>
        <dbReference type="ARBA" id="ARBA00022840"/>
    </source>
</evidence>
<dbReference type="Proteomes" id="UP001176961">
    <property type="component" value="Unassembled WGS sequence"/>
</dbReference>
<dbReference type="Pfam" id="PF01812">
    <property type="entry name" value="5-FTHF_cyc-lig"/>
    <property type="match status" value="1"/>
</dbReference>
<name>A0AA36GKQ7_CYLNA</name>
<dbReference type="AlphaFoldDB" id="A0AA36GKQ7"/>
<keyword evidence="3 6" id="KW-0067">ATP-binding</keyword>
<dbReference type="InterPro" id="IPR024185">
    <property type="entry name" value="FTHF_cligase-like_sf"/>
</dbReference>
<comment type="caution">
    <text evidence="8">The sequence shown here is derived from an EMBL/GenBank/DDBJ whole genome shotgun (WGS) entry which is preliminary data.</text>
</comment>
<feature type="binding site" evidence="6">
    <location>
        <begin position="173"/>
        <end position="181"/>
    </location>
    <ligand>
        <name>ATP</name>
        <dbReference type="ChEBI" id="CHEBI:30616"/>
    </ligand>
</feature>
<feature type="binding site" evidence="6">
    <location>
        <begin position="37"/>
        <end position="41"/>
    </location>
    <ligand>
        <name>ATP</name>
        <dbReference type="ChEBI" id="CHEBI:30616"/>
    </ligand>
</feature>
<evidence type="ECO:0000256" key="2">
    <source>
        <dbReference type="ARBA" id="ARBA00022741"/>
    </source>
</evidence>
<keyword evidence="7" id="KW-0460">Magnesium</keyword>
<keyword evidence="7" id="KW-0479">Metal-binding</keyword>
<gene>
    <name evidence="8" type="ORF">CYNAS_LOCUS5680</name>
</gene>
<dbReference type="EMBL" id="CATQJL010000112">
    <property type="protein sequence ID" value="CAJ0593697.1"/>
    <property type="molecule type" value="Genomic_DNA"/>
</dbReference>
<dbReference type="InterPro" id="IPR037171">
    <property type="entry name" value="NagB/RpiA_transferase-like"/>
</dbReference>
<dbReference type="GO" id="GO:0009396">
    <property type="term" value="P:folic acid-containing compound biosynthetic process"/>
    <property type="evidence" value="ECO:0007669"/>
    <property type="project" value="TreeGrafter"/>
</dbReference>
<dbReference type="PIRSF" id="PIRSF006806">
    <property type="entry name" value="FTHF_cligase"/>
    <property type="match status" value="1"/>
</dbReference>
<accession>A0AA36GKQ7</accession>
<organism evidence="8 9">
    <name type="scientific">Cylicocyclus nassatus</name>
    <name type="common">Nematode worm</name>
    <dbReference type="NCBI Taxonomy" id="53992"/>
    <lineage>
        <taxon>Eukaryota</taxon>
        <taxon>Metazoa</taxon>
        <taxon>Ecdysozoa</taxon>
        <taxon>Nematoda</taxon>
        <taxon>Chromadorea</taxon>
        <taxon>Rhabditida</taxon>
        <taxon>Rhabditina</taxon>
        <taxon>Rhabditomorpha</taxon>
        <taxon>Strongyloidea</taxon>
        <taxon>Strongylidae</taxon>
        <taxon>Cylicocyclus</taxon>
    </lineage>
</organism>
<reference evidence="8" key="1">
    <citation type="submission" date="2023-07" db="EMBL/GenBank/DDBJ databases">
        <authorList>
            <consortium name="CYATHOMIX"/>
        </authorList>
    </citation>
    <scope>NUCLEOTIDE SEQUENCE</scope>
    <source>
        <strain evidence="8">N/A</strain>
    </source>
</reference>
<feature type="binding site" evidence="6">
    <location>
        <position position="89"/>
    </location>
    <ligand>
        <name>substrate</name>
    </ligand>
</feature>
<dbReference type="PANTHER" id="PTHR23407:SF1">
    <property type="entry name" value="5-FORMYLTETRAHYDROFOLATE CYCLO-LIGASE"/>
    <property type="match status" value="1"/>
</dbReference>
<keyword evidence="9" id="KW-1185">Reference proteome</keyword>
<comment type="cofactor">
    <cofactor evidence="7">
        <name>Mg(2+)</name>
        <dbReference type="ChEBI" id="CHEBI:18420"/>
    </cofactor>
</comment>
<dbReference type="PANTHER" id="PTHR23407">
    <property type="entry name" value="ATPASE INHIBITOR/5-FORMYLTETRAHYDROFOLATE CYCLO-LIGASE"/>
    <property type="match status" value="1"/>
</dbReference>
<evidence type="ECO:0000256" key="4">
    <source>
        <dbReference type="ARBA" id="ARBA00036539"/>
    </source>
</evidence>
<dbReference type="EC" id="6.3.3.2" evidence="5 7"/>
<evidence type="ECO:0000256" key="5">
    <source>
        <dbReference type="ARBA" id="ARBA00038966"/>
    </source>
</evidence>
<evidence type="ECO:0000313" key="9">
    <source>
        <dbReference type="Proteomes" id="UP001176961"/>
    </source>
</evidence>
<dbReference type="NCBIfam" id="TIGR02727">
    <property type="entry name" value="MTHFS_bact"/>
    <property type="match status" value="1"/>
</dbReference>
<keyword evidence="2 6" id="KW-0547">Nucleotide-binding</keyword>
<dbReference type="GO" id="GO:0035999">
    <property type="term" value="P:tetrahydrofolate interconversion"/>
    <property type="evidence" value="ECO:0007669"/>
    <property type="project" value="TreeGrafter"/>
</dbReference>
<evidence type="ECO:0000256" key="1">
    <source>
        <dbReference type="ARBA" id="ARBA00010638"/>
    </source>
</evidence>
<sequence>MQLVRRLLLLPNRVWLTSVKMSTTSKSWVNDPISKQKKELRKEVQQRFLSISAEEQVQQSNKVLEKILAAPWFKDAKRISIYSSAKYGEIQTDKIVKAILDHDKIAFVPQFTTGNLLMKLLKVPSYEAYEKMEPYRYGIRQPKDEDNWEPYEKSGPLDLVLLPGVAFTKNGDRLGHGMGYYDRMLADHKNRFGRLPIMYGLSLSQQMVDSVPLSDTDIKLDGVICAE</sequence>
<dbReference type="GO" id="GO:0005524">
    <property type="term" value="F:ATP binding"/>
    <property type="evidence" value="ECO:0007669"/>
    <property type="project" value="UniProtKB-KW"/>
</dbReference>
<dbReference type="GO" id="GO:0005739">
    <property type="term" value="C:mitochondrion"/>
    <property type="evidence" value="ECO:0007669"/>
    <property type="project" value="TreeGrafter"/>
</dbReference>
<evidence type="ECO:0000256" key="7">
    <source>
        <dbReference type="RuleBase" id="RU361279"/>
    </source>
</evidence>
<dbReference type="GO" id="GO:0046872">
    <property type="term" value="F:metal ion binding"/>
    <property type="evidence" value="ECO:0007669"/>
    <property type="project" value="UniProtKB-KW"/>
</dbReference>
<dbReference type="SUPFAM" id="SSF100950">
    <property type="entry name" value="NagB/RpiA/CoA transferase-like"/>
    <property type="match status" value="1"/>
</dbReference>
<dbReference type="InterPro" id="IPR002698">
    <property type="entry name" value="FTHF_cligase"/>
</dbReference>
<proteinExistence type="inferred from homology"/>
<protein>
    <recommendedName>
        <fullName evidence="5 7">5-formyltetrahydrofolate cyclo-ligase</fullName>
        <ecNumber evidence="5 7">6.3.3.2</ecNumber>
    </recommendedName>
</protein>
<evidence type="ECO:0000256" key="6">
    <source>
        <dbReference type="PIRSR" id="PIRSR006806-1"/>
    </source>
</evidence>